<keyword evidence="5" id="KW-1185">Reference proteome</keyword>
<dbReference type="GO" id="GO:0005657">
    <property type="term" value="C:replication fork"/>
    <property type="evidence" value="ECO:0007669"/>
    <property type="project" value="TreeGrafter"/>
</dbReference>
<dbReference type="PANTHER" id="PTHR46457">
    <property type="entry name" value="DNA REPAIR PROTEIN RAD51 HOMOLOG 4"/>
    <property type="match status" value="1"/>
</dbReference>
<dbReference type="InterPro" id="IPR027417">
    <property type="entry name" value="P-loop_NTPase"/>
</dbReference>
<accession>A0A1E5V1C5</accession>
<dbReference type="Pfam" id="PF08423">
    <property type="entry name" value="Rad51"/>
    <property type="match status" value="1"/>
</dbReference>
<dbReference type="GO" id="GO:0033063">
    <property type="term" value="C:Rad51B-Rad51C-Rad51D-XRCC2 complex"/>
    <property type="evidence" value="ECO:0007669"/>
    <property type="project" value="TreeGrafter"/>
</dbReference>
<dbReference type="GO" id="GO:0140664">
    <property type="term" value="F:ATP-dependent DNA damage sensor activity"/>
    <property type="evidence" value="ECO:0007669"/>
    <property type="project" value="InterPro"/>
</dbReference>
<reference evidence="4 5" key="1">
    <citation type="submission" date="2016-09" db="EMBL/GenBank/DDBJ databases">
        <title>The draft genome of Dichanthelium oligosanthes: A C3 panicoid grass species.</title>
        <authorList>
            <person name="Studer A.J."/>
            <person name="Schnable J.C."/>
            <person name="Brutnell T.P."/>
        </authorList>
    </citation>
    <scope>NUCLEOTIDE SEQUENCE [LARGE SCALE GENOMIC DNA]</scope>
    <source>
        <strain evidence="5">cv. Kellogg 1175</strain>
        <tissue evidence="4">Leaf</tissue>
    </source>
</reference>
<dbReference type="GO" id="GO:0007131">
    <property type="term" value="P:reciprocal meiotic recombination"/>
    <property type="evidence" value="ECO:0007669"/>
    <property type="project" value="TreeGrafter"/>
</dbReference>
<comment type="caution">
    <text evidence="4">The sequence shown here is derived from an EMBL/GenBank/DDBJ whole genome shotgun (WGS) entry which is preliminary data.</text>
</comment>
<dbReference type="OrthoDB" id="336321at2759"/>
<organism evidence="4 5">
    <name type="scientific">Dichanthelium oligosanthes</name>
    <dbReference type="NCBI Taxonomy" id="888268"/>
    <lineage>
        <taxon>Eukaryota</taxon>
        <taxon>Viridiplantae</taxon>
        <taxon>Streptophyta</taxon>
        <taxon>Embryophyta</taxon>
        <taxon>Tracheophyta</taxon>
        <taxon>Spermatophyta</taxon>
        <taxon>Magnoliopsida</taxon>
        <taxon>Liliopsida</taxon>
        <taxon>Poales</taxon>
        <taxon>Poaceae</taxon>
        <taxon>PACMAD clade</taxon>
        <taxon>Panicoideae</taxon>
        <taxon>Panicodae</taxon>
        <taxon>Paniceae</taxon>
        <taxon>Dichantheliinae</taxon>
        <taxon>Dichanthelium</taxon>
    </lineage>
</organism>
<dbReference type="STRING" id="888268.A0A1E5V1C5"/>
<evidence type="ECO:0000256" key="1">
    <source>
        <dbReference type="ARBA" id="ARBA00004123"/>
    </source>
</evidence>
<dbReference type="PANTHER" id="PTHR46457:SF1">
    <property type="entry name" value="DNA REPAIR PROTEIN RAD51 HOMOLOG 4"/>
    <property type="match status" value="1"/>
</dbReference>
<evidence type="ECO:0000259" key="3">
    <source>
        <dbReference type="PROSITE" id="PS50162"/>
    </source>
</evidence>
<feature type="domain" description="RecA family profile 1" evidence="3">
    <location>
        <begin position="10"/>
        <end position="212"/>
    </location>
</feature>
<protein>
    <recommendedName>
        <fullName evidence="3">RecA family profile 1 domain-containing protein</fullName>
    </recommendedName>
</protein>
<keyword evidence="2" id="KW-0539">Nucleus</keyword>
<evidence type="ECO:0000313" key="5">
    <source>
        <dbReference type="Proteomes" id="UP000095767"/>
    </source>
</evidence>
<dbReference type="GO" id="GO:0005524">
    <property type="term" value="F:ATP binding"/>
    <property type="evidence" value="ECO:0007669"/>
    <property type="project" value="InterPro"/>
</dbReference>
<dbReference type="GO" id="GO:0005815">
    <property type="term" value="C:microtubule organizing center"/>
    <property type="evidence" value="ECO:0007669"/>
    <property type="project" value="TreeGrafter"/>
</dbReference>
<evidence type="ECO:0000256" key="2">
    <source>
        <dbReference type="ARBA" id="ARBA00023242"/>
    </source>
</evidence>
<dbReference type="GO" id="GO:0042148">
    <property type="term" value="P:DNA strand invasion"/>
    <property type="evidence" value="ECO:0007669"/>
    <property type="project" value="TreeGrafter"/>
</dbReference>
<dbReference type="InterPro" id="IPR013632">
    <property type="entry name" value="Rad51_C"/>
</dbReference>
<dbReference type="Proteomes" id="UP000095767">
    <property type="component" value="Unassembled WGS sequence"/>
</dbReference>
<dbReference type="InterPro" id="IPR020588">
    <property type="entry name" value="RecA_ATP-bd"/>
</dbReference>
<dbReference type="GO" id="GO:0003697">
    <property type="term" value="F:single-stranded DNA binding"/>
    <property type="evidence" value="ECO:0007669"/>
    <property type="project" value="TreeGrafter"/>
</dbReference>
<dbReference type="Gene3D" id="3.40.50.300">
    <property type="entry name" value="P-loop containing nucleotide triphosphate hydrolases"/>
    <property type="match status" value="2"/>
</dbReference>
<dbReference type="SUPFAM" id="SSF52540">
    <property type="entry name" value="P-loop containing nucleoside triphosphate hydrolases"/>
    <property type="match status" value="1"/>
</dbReference>
<name>A0A1E5V1C5_9POAL</name>
<evidence type="ECO:0000313" key="4">
    <source>
        <dbReference type="EMBL" id="OEL18888.1"/>
    </source>
</evidence>
<gene>
    <name evidence="4" type="ORF">BAE44_0020092</name>
</gene>
<dbReference type="InterPro" id="IPR051988">
    <property type="entry name" value="HRR_RAD51_Paralog"/>
</dbReference>
<proteinExistence type="predicted"/>
<dbReference type="PROSITE" id="PS50162">
    <property type="entry name" value="RECA_2"/>
    <property type="match status" value="1"/>
</dbReference>
<comment type="subcellular location">
    <subcellularLocation>
        <location evidence="1">Nucleus</location>
    </subcellularLocation>
</comment>
<dbReference type="AlphaFoldDB" id="A0A1E5V1C5"/>
<sequence length="212" mass="22774">MEFLKDVTEKKRFLSTGLEGIDTLLGGGLRQYQLTEVTGPSSSGQTQVCLHSASHFAAKHMGVVMYLDTSNSSSPSRIATIIDGISNLSVQRGRGSMMISVAMILKKLADEHNLSVLVTNHMVSAGNGAVKPALGESWRAVPHVRLLISCESGSNICTATVLKHTLLEQAAQGSIKDDKSTLLTIHAHSLGRLLAALRNLWYPADLPEMRIG</sequence>
<dbReference type="EMBL" id="LWDX02055296">
    <property type="protein sequence ID" value="OEL18888.1"/>
    <property type="molecule type" value="Genomic_DNA"/>
</dbReference>
<dbReference type="GO" id="GO:0000724">
    <property type="term" value="P:double-strand break repair via homologous recombination"/>
    <property type="evidence" value="ECO:0007669"/>
    <property type="project" value="TreeGrafter"/>
</dbReference>
<dbReference type="GO" id="GO:0000400">
    <property type="term" value="F:four-way junction DNA binding"/>
    <property type="evidence" value="ECO:0007669"/>
    <property type="project" value="TreeGrafter"/>
</dbReference>
<dbReference type="GO" id="GO:0000723">
    <property type="term" value="P:telomere maintenance"/>
    <property type="evidence" value="ECO:0007669"/>
    <property type="project" value="TreeGrafter"/>
</dbReference>